<protein>
    <recommendedName>
        <fullName evidence="2">HTH merR-type domain-containing protein</fullName>
    </recommendedName>
</protein>
<proteinExistence type="predicted"/>
<name>X0UWA1_9ZZZZ</name>
<organism evidence="1">
    <name type="scientific">marine sediment metagenome</name>
    <dbReference type="NCBI Taxonomy" id="412755"/>
    <lineage>
        <taxon>unclassified sequences</taxon>
        <taxon>metagenomes</taxon>
        <taxon>ecological metagenomes</taxon>
    </lineage>
</organism>
<dbReference type="AlphaFoldDB" id="X0UWA1"/>
<gene>
    <name evidence="1" type="ORF">S01H1_42850</name>
</gene>
<comment type="caution">
    <text evidence="1">The sequence shown here is derived from an EMBL/GenBank/DDBJ whole genome shotgun (WGS) entry which is preliminary data.</text>
</comment>
<dbReference type="EMBL" id="BARS01027266">
    <property type="protein sequence ID" value="GAG10015.1"/>
    <property type="molecule type" value="Genomic_DNA"/>
</dbReference>
<evidence type="ECO:0000313" key="1">
    <source>
        <dbReference type="EMBL" id="GAG10015.1"/>
    </source>
</evidence>
<sequence length="45" mass="5065">MKVNTKLDMLNALKVASRAYPKLQIGATANTLYTYEKRGVIERPP</sequence>
<reference evidence="1" key="1">
    <citation type="journal article" date="2014" name="Front. Microbiol.">
        <title>High frequency of phylogenetically diverse reductive dehalogenase-homologous genes in deep subseafloor sedimentary metagenomes.</title>
        <authorList>
            <person name="Kawai M."/>
            <person name="Futagami T."/>
            <person name="Toyoda A."/>
            <person name="Takaki Y."/>
            <person name="Nishi S."/>
            <person name="Hori S."/>
            <person name="Arai W."/>
            <person name="Tsubouchi T."/>
            <person name="Morono Y."/>
            <person name="Uchiyama I."/>
            <person name="Ito T."/>
            <person name="Fujiyama A."/>
            <person name="Inagaki F."/>
            <person name="Takami H."/>
        </authorList>
    </citation>
    <scope>NUCLEOTIDE SEQUENCE</scope>
    <source>
        <strain evidence="1">Expedition CK06-06</strain>
    </source>
</reference>
<evidence type="ECO:0008006" key="2">
    <source>
        <dbReference type="Google" id="ProtNLM"/>
    </source>
</evidence>
<accession>X0UWA1</accession>
<feature type="non-terminal residue" evidence="1">
    <location>
        <position position="45"/>
    </location>
</feature>